<name>A0ACC1HDB8_9FUNG</name>
<dbReference type="Proteomes" id="UP001145114">
    <property type="component" value="Unassembled WGS sequence"/>
</dbReference>
<reference evidence="1" key="1">
    <citation type="submission" date="2022-06" db="EMBL/GenBank/DDBJ databases">
        <title>Phylogenomic reconstructions and comparative analyses of Kickxellomycotina fungi.</title>
        <authorList>
            <person name="Reynolds N.K."/>
            <person name="Stajich J.E."/>
            <person name="Barry K."/>
            <person name="Grigoriev I.V."/>
            <person name="Crous P."/>
            <person name="Smith M.E."/>
        </authorList>
    </citation>
    <scope>NUCLEOTIDE SEQUENCE</scope>
    <source>
        <strain evidence="1">RSA 2271</strain>
    </source>
</reference>
<accession>A0ACC1HDB8</accession>
<protein>
    <submittedName>
        <fullName evidence="1">Uncharacterized protein</fullName>
    </submittedName>
</protein>
<proteinExistence type="predicted"/>
<keyword evidence="2" id="KW-1185">Reference proteome</keyword>
<dbReference type="EMBL" id="JAMZIH010007383">
    <property type="protein sequence ID" value="KAJ1673103.1"/>
    <property type="molecule type" value="Genomic_DNA"/>
</dbReference>
<gene>
    <name evidence="1" type="ORF">EV182_005882</name>
</gene>
<feature type="non-terminal residue" evidence="1">
    <location>
        <position position="1"/>
    </location>
</feature>
<organism evidence="1 2">
    <name type="scientific">Spiromyces aspiralis</name>
    <dbReference type="NCBI Taxonomy" id="68401"/>
    <lineage>
        <taxon>Eukaryota</taxon>
        <taxon>Fungi</taxon>
        <taxon>Fungi incertae sedis</taxon>
        <taxon>Zoopagomycota</taxon>
        <taxon>Kickxellomycotina</taxon>
        <taxon>Kickxellomycetes</taxon>
        <taxon>Kickxellales</taxon>
        <taxon>Kickxellaceae</taxon>
        <taxon>Spiromyces</taxon>
    </lineage>
</organism>
<comment type="caution">
    <text evidence="1">The sequence shown here is derived from an EMBL/GenBank/DDBJ whole genome shotgun (WGS) entry which is preliminary data.</text>
</comment>
<evidence type="ECO:0000313" key="2">
    <source>
        <dbReference type="Proteomes" id="UP001145114"/>
    </source>
</evidence>
<evidence type="ECO:0000313" key="1">
    <source>
        <dbReference type="EMBL" id="KAJ1673103.1"/>
    </source>
</evidence>
<sequence>VPPRVQYDLIIEHAKMPHLMAFGLVSVDPSRPPTTAVPVLLGRPYKTLESWISKCKAAFQ</sequence>